<feature type="region of interest" description="Disordered" evidence="1">
    <location>
        <begin position="594"/>
        <end position="626"/>
    </location>
</feature>
<evidence type="ECO:0000313" key="4">
    <source>
        <dbReference type="Proteomes" id="UP000023152"/>
    </source>
</evidence>
<dbReference type="EMBL" id="ASPP01008019">
    <property type="protein sequence ID" value="ETO26204.1"/>
    <property type="molecule type" value="Genomic_DNA"/>
</dbReference>
<proteinExistence type="predicted"/>
<dbReference type="SUPFAM" id="SSF81301">
    <property type="entry name" value="Nucleotidyltransferase"/>
    <property type="match status" value="1"/>
</dbReference>
<name>X6NKD7_RETFI</name>
<dbReference type="GO" id="GO:0031123">
    <property type="term" value="P:RNA 3'-end processing"/>
    <property type="evidence" value="ECO:0007669"/>
    <property type="project" value="TreeGrafter"/>
</dbReference>
<dbReference type="Proteomes" id="UP000023152">
    <property type="component" value="Unassembled WGS sequence"/>
</dbReference>
<feature type="compositionally biased region" description="Basic and acidic residues" evidence="1">
    <location>
        <begin position="397"/>
        <end position="412"/>
    </location>
</feature>
<dbReference type="SUPFAM" id="SSF81631">
    <property type="entry name" value="PAP/OAS1 substrate-binding domain"/>
    <property type="match status" value="1"/>
</dbReference>
<accession>X6NKD7</accession>
<protein>
    <recommendedName>
        <fullName evidence="2">Poly(A) RNA polymerase mitochondrial-like central palm domain-containing protein</fullName>
    </recommendedName>
</protein>
<feature type="compositionally biased region" description="Polar residues" evidence="1">
    <location>
        <begin position="643"/>
        <end position="659"/>
    </location>
</feature>
<evidence type="ECO:0000259" key="2">
    <source>
        <dbReference type="Pfam" id="PF22600"/>
    </source>
</evidence>
<dbReference type="AlphaFoldDB" id="X6NKD7"/>
<dbReference type="Gene3D" id="3.30.460.10">
    <property type="entry name" value="Beta Polymerase, domain 2"/>
    <property type="match status" value="1"/>
</dbReference>
<gene>
    <name evidence="3" type="ORF">RFI_10934</name>
</gene>
<feature type="domain" description="Poly(A) RNA polymerase mitochondrial-like central palm" evidence="2">
    <location>
        <begin position="191"/>
        <end position="299"/>
    </location>
</feature>
<feature type="compositionally biased region" description="Basic residues" evidence="1">
    <location>
        <begin position="597"/>
        <end position="606"/>
    </location>
</feature>
<comment type="caution">
    <text evidence="3">The sequence shown here is derived from an EMBL/GenBank/DDBJ whole genome shotgun (WGS) entry which is preliminary data.</text>
</comment>
<dbReference type="PANTHER" id="PTHR12271:SF40">
    <property type="entry name" value="POLY(A) RNA POLYMERASE GLD2"/>
    <property type="match status" value="1"/>
</dbReference>
<dbReference type="OrthoDB" id="2274644at2759"/>
<organism evidence="3 4">
    <name type="scientific">Reticulomyxa filosa</name>
    <dbReference type="NCBI Taxonomy" id="46433"/>
    <lineage>
        <taxon>Eukaryota</taxon>
        <taxon>Sar</taxon>
        <taxon>Rhizaria</taxon>
        <taxon>Retaria</taxon>
        <taxon>Foraminifera</taxon>
        <taxon>Monothalamids</taxon>
        <taxon>Reticulomyxidae</taxon>
        <taxon>Reticulomyxa</taxon>
    </lineage>
</organism>
<dbReference type="Pfam" id="PF22600">
    <property type="entry name" value="MTPAP-like_central"/>
    <property type="match status" value="1"/>
</dbReference>
<sequence>MQTVMTDPSHRVVFAPAVKKRRINEQSVVFNISKSDMTKMNEAKETEPIQTEAKANENHSTENSSRLSQGLFVEQENQSSLQSTKFCRLANFFFFLKSLRLVTEEVWTHYEATRPTENNRRQKRYLIELIQTMVRQCVERAYSSKDKALSRRFLQLLGMDWRANEAKEDATTADTNNKGRKDIGNLMPVLVHAFGSYELELDTNESDVDIAIGNDNVSVNAEPLAKHDELFLLQQVYEELIHFVEQRKQAAANVSLLVNMISTASVPIIQVKDTNVQLEMDVSIYRKQALIVELLQTYLKWNSSTNAAQQVYAFLCAVKHWSKVRHINDALNGKMNSFGIKYLQSLTDPVLPVLQVKAVPSTDDKHKAGSYRIQTSIHPLCPFAGYAQTRNDNNNNKTKDNDNDKNKNKNEENGSTSGHPETKNKQSLGEWLYGFFELWSSFPYEIYEIDIGCVGFNTKNCRDYLDSLTRPEQMTVCIKDPIRGDNNVAKNVRFSTAKHIFGECLRARLLLANNQSWLRHVCVGLNEDVQVLSKEECGYRFMHLSGHSQHLYFSPYLSGLQTHDNYVALAPLWAYQCGYGYNYTYEYDYPKHEHRQDRHRHHHHHSSSFGSLPNPVRQNHSHPKKHFGASGIIQIENAKFTAHSHQSHSSNAGNGNKPLTASRKRSFHHLEKDEHQ</sequence>
<evidence type="ECO:0000256" key="1">
    <source>
        <dbReference type="SAM" id="MobiDB-lite"/>
    </source>
</evidence>
<feature type="region of interest" description="Disordered" evidence="1">
    <location>
        <begin position="641"/>
        <end position="676"/>
    </location>
</feature>
<dbReference type="PANTHER" id="PTHR12271">
    <property type="entry name" value="POLY A POLYMERASE CID PAP -RELATED"/>
    <property type="match status" value="1"/>
</dbReference>
<feature type="region of interest" description="Disordered" evidence="1">
    <location>
        <begin position="39"/>
        <end position="67"/>
    </location>
</feature>
<dbReference type="Gene3D" id="1.10.1410.10">
    <property type="match status" value="1"/>
</dbReference>
<keyword evidence="4" id="KW-1185">Reference proteome</keyword>
<dbReference type="GO" id="GO:0016779">
    <property type="term" value="F:nucleotidyltransferase activity"/>
    <property type="evidence" value="ECO:0007669"/>
    <property type="project" value="TreeGrafter"/>
</dbReference>
<dbReference type="InterPro" id="IPR054708">
    <property type="entry name" value="MTPAP-like_central"/>
</dbReference>
<reference evidence="3 4" key="1">
    <citation type="journal article" date="2013" name="Curr. Biol.">
        <title>The Genome of the Foraminiferan Reticulomyxa filosa.</title>
        <authorList>
            <person name="Glockner G."/>
            <person name="Hulsmann N."/>
            <person name="Schleicher M."/>
            <person name="Noegel A.A."/>
            <person name="Eichinger L."/>
            <person name="Gallinger C."/>
            <person name="Pawlowski J."/>
            <person name="Sierra R."/>
            <person name="Euteneuer U."/>
            <person name="Pillet L."/>
            <person name="Moustafa A."/>
            <person name="Platzer M."/>
            <person name="Groth M."/>
            <person name="Szafranski K."/>
            <person name="Schliwa M."/>
        </authorList>
    </citation>
    <scope>NUCLEOTIDE SEQUENCE [LARGE SCALE GENOMIC DNA]</scope>
</reference>
<dbReference type="InterPro" id="IPR043519">
    <property type="entry name" value="NT_sf"/>
</dbReference>
<evidence type="ECO:0000313" key="3">
    <source>
        <dbReference type="EMBL" id="ETO26204.1"/>
    </source>
</evidence>
<feature type="region of interest" description="Disordered" evidence="1">
    <location>
        <begin position="386"/>
        <end position="423"/>
    </location>
</feature>